<dbReference type="Pfam" id="PF08849">
    <property type="entry name" value="BrxA"/>
    <property type="match status" value="1"/>
</dbReference>
<reference evidence="1 2" key="1">
    <citation type="submission" date="2023-08" db="EMBL/GenBank/DDBJ databases">
        <authorList>
            <person name="Folkvardsen B D."/>
            <person name="Norman A."/>
        </authorList>
    </citation>
    <scope>NUCLEOTIDE SEQUENCE [LARGE SCALE GENOMIC DNA]</scope>
    <source>
        <strain evidence="1 2">Mu0053</strain>
    </source>
</reference>
<dbReference type="EMBL" id="OY726397">
    <property type="protein sequence ID" value="CAJ1501183.1"/>
    <property type="molecule type" value="Genomic_DNA"/>
</dbReference>
<dbReference type="Gene3D" id="1.10.3540.10">
    <property type="entry name" value="uncharacterized protein from magnetospirillum magneticum domain"/>
    <property type="match status" value="1"/>
</dbReference>
<organism evidence="1 2">
    <name type="scientific">[Mycobacterium] burgundiense</name>
    <dbReference type="NCBI Taxonomy" id="3064286"/>
    <lineage>
        <taxon>Bacteria</taxon>
        <taxon>Bacillati</taxon>
        <taxon>Actinomycetota</taxon>
        <taxon>Actinomycetes</taxon>
        <taxon>Mycobacteriales</taxon>
        <taxon>Mycobacteriaceae</taxon>
        <taxon>Mycolicibacterium</taxon>
    </lineage>
</organism>
<evidence type="ECO:0000313" key="2">
    <source>
        <dbReference type="Proteomes" id="UP001190465"/>
    </source>
</evidence>
<keyword evidence="2" id="KW-1185">Reference proteome</keyword>
<gene>
    <name evidence="1" type="ORF">MU0053_001862</name>
</gene>
<dbReference type="InterPro" id="IPR014948">
    <property type="entry name" value="BrxA"/>
</dbReference>
<accession>A0ABM9LLQ4</accession>
<evidence type="ECO:0000313" key="1">
    <source>
        <dbReference type="EMBL" id="CAJ1501183.1"/>
    </source>
</evidence>
<proteinExistence type="predicted"/>
<sequence>MFTVNIQKGGAMLDDTRHLAEVWDDDLDAAQNLSRIAAGNLLGKSSRKRSDDVLLRILSPRFVAPGPDVLRAVRGLRDDPRAFREACYYETARDETLLAAFAEGPVFDWYSAGRIGVSIDDAKQWLEALTKDGSLPVWTDTVRTKVARGLLAAMRDFGILKGAVHKEFNTPGMTPKGFAYVAFREHQQQVSARALLESPIWRRWLLDDIWISDLLTQVDRLGLLHYSRAGSAVRIDWKASDLQEVVNVPA</sequence>
<protein>
    <submittedName>
        <fullName evidence="1">DUF1819 family protein</fullName>
    </submittedName>
</protein>
<dbReference type="RefSeq" id="WP_308482057.1">
    <property type="nucleotide sequence ID" value="NZ_OY726397.1"/>
</dbReference>
<name>A0ABM9LLQ4_9MYCO</name>
<dbReference type="InterPro" id="IPR023137">
    <property type="entry name" value="BrxA_sf"/>
</dbReference>
<dbReference type="Proteomes" id="UP001190465">
    <property type="component" value="Chromosome"/>
</dbReference>